<dbReference type="InterPro" id="IPR001451">
    <property type="entry name" value="Hexapep"/>
</dbReference>
<organism evidence="1 2">
    <name type="scientific">Pedobacter steynii</name>
    <dbReference type="NCBI Taxonomy" id="430522"/>
    <lineage>
        <taxon>Bacteria</taxon>
        <taxon>Pseudomonadati</taxon>
        <taxon>Bacteroidota</taxon>
        <taxon>Sphingobacteriia</taxon>
        <taxon>Sphingobacteriales</taxon>
        <taxon>Sphingobacteriaceae</taxon>
        <taxon>Pedobacter</taxon>
    </lineage>
</organism>
<evidence type="ECO:0000313" key="1">
    <source>
        <dbReference type="EMBL" id="SDM83870.1"/>
    </source>
</evidence>
<dbReference type="InterPro" id="IPR011004">
    <property type="entry name" value="Trimer_LpxA-like_sf"/>
</dbReference>
<dbReference type="CDD" id="cd04647">
    <property type="entry name" value="LbH_MAT_like"/>
    <property type="match status" value="1"/>
</dbReference>
<dbReference type="PANTHER" id="PTHR23416">
    <property type="entry name" value="SIALIC ACID SYNTHASE-RELATED"/>
    <property type="match status" value="1"/>
</dbReference>
<keyword evidence="2" id="KW-1185">Reference proteome</keyword>
<dbReference type="RefSeq" id="WP_074608307.1">
    <property type="nucleotide sequence ID" value="NZ_FNGY01000005.1"/>
</dbReference>
<dbReference type="GO" id="GO:0016740">
    <property type="term" value="F:transferase activity"/>
    <property type="evidence" value="ECO:0007669"/>
    <property type="project" value="UniProtKB-KW"/>
</dbReference>
<dbReference type="AlphaFoldDB" id="A0A1G9WHB5"/>
<protein>
    <submittedName>
        <fullName evidence="1">Hexapeptide repeat of succinyl-transferase</fullName>
    </submittedName>
</protein>
<dbReference type="Proteomes" id="UP000183200">
    <property type="component" value="Unassembled WGS sequence"/>
</dbReference>
<gene>
    <name evidence="1" type="ORF">SAMN05421820_105173</name>
</gene>
<reference evidence="2" key="1">
    <citation type="submission" date="2016-10" db="EMBL/GenBank/DDBJ databases">
        <authorList>
            <person name="Varghese N."/>
            <person name="Submissions S."/>
        </authorList>
    </citation>
    <scope>NUCLEOTIDE SEQUENCE [LARGE SCALE GENOMIC DNA]</scope>
    <source>
        <strain evidence="2">DSM 19110</strain>
    </source>
</reference>
<dbReference type="SUPFAM" id="SSF51161">
    <property type="entry name" value="Trimeric LpxA-like enzymes"/>
    <property type="match status" value="1"/>
</dbReference>
<dbReference type="InterPro" id="IPR051159">
    <property type="entry name" value="Hexapeptide_acetyltransf"/>
</dbReference>
<dbReference type="EMBL" id="FNGY01000005">
    <property type="protein sequence ID" value="SDM83870.1"/>
    <property type="molecule type" value="Genomic_DNA"/>
</dbReference>
<accession>A0A1G9WHB5</accession>
<dbReference type="OrthoDB" id="9801697at2"/>
<dbReference type="Pfam" id="PF14602">
    <property type="entry name" value="Hexapep_2"/>
    <property type="match status" value="2"/>
</dbReference>
<sequence>MEYIHRVISLIYYFLNVRIYKYLDFRAVVLFSVRVNGKKYISVGSNSVVQKDGWLLALKIDDNDPSIVIGEHCAIGDFSHIAAVRSVNIEDKVLIANKVYISDNVHAYEDVSIPVIDQKVLFKSTVTIKSGAWIGENVCIIGANIGKNAVVGANSVVTKDVPDYCIAVGAPAKVIKRYDFEKMKWVNQDSKIS</sequence>
<keyword evidence="1" id="KW-0808">Transferase</keyword>
<evidence type="ECO:0000313" key="2">
    <source>
        <dbReference type="Proteomes" id="UP000183200"/>
    </source>
</evidence>
<proteinExistence type="predicted"/>
<dbReference type="Gene3D" id="2.160.10.10">
    <property type="entry name" value="Hexapeptide repeat proteins"/>
    <property type="match status" value="1"/>
</dbReference>
<name>A0A1G9WHB5_9SPHI</name>